<keyword evidence="1" id="KW-0690">Ribosome biogenesis</keyword>
<dbReference type="PROSITE" id="PS51722">
    <property type="entry name" value="G_TR_2"/>
    <property type="match status" value="1"/>
</dbReference>
<dbReference type="Gene3D" id="2.40.30.10">
    <property type="entry name" value="Translation factors"/>
    <property type="match status" value="1"/>
</dbReference>
<feature type="compositionally biased region" description="Polar residues" evidence="6">
    <location>
        <begin position="98"/>
        <end position="119"/>
    </location>
</feature>
<keyword evidence="3" id="KW-0378">Hydrolase</keyword>
<dbReference type="EMBL" id="MCFF01000040">
    <property type="protein sequence ID" value="ORZ07719.1"/>
    <property type="molecule type" value="Genomic_DNA"/>
</dbReference>
<dbReference type="CDD" id="cd16261">
    <property type="entry name" value="EF2_snRNP_III"/>
    <property type="match status" value="1"/>
</dbReference>
<evidence type="ECO:0000256" key="4">
    <source>
        <dbReference type="ARBA" id="ARBA00023134"/>
    </source>
</evidence>
<dbReference type="CDD" id="cd04096">
    <property type="entry name" value="eEF2_snRNP_like_C"/>
    <property type="match status" value="1"/>
</dbReference>
<reference evidence="8 9" key="1">
    <citation type="submission" date="2016-07" db="EMBL/GenBank/DDBJ databases">
        <title>Pervasive Adenine N6-methylation of Active Genes in Fungi.</title>
        <authorList>
            <consortium name="DOE Joint Genome Institute"/>
            <person name="Mondo S.J."/>
            <person name="Dannebaum R.O."/>
            <person name="Kuo R.C."/>
            <person name="Labutti K."/>
            <person name="Haridas S."/>
            <person name="Kuo A."/>
            <person name="Salamov A."/>
            <person name="Ahrendt S.R."/>
            <person name="Lipzen A."/>
            <person name="Sullivan W."/>
            <person name="Andreopoulos W.B."/>
            <person name="Clum A."/>
            <person name="Lindquist E."/>
            <person name="Daum C."/>
            <person name="Ramamoorthy G.K."/>
            <person name="Gryganskyi A."/>
            <person name="Culley D."/>
            <person name="Magnuson J.K."/>
            <person name="James T.Y."/>
            <person name="O'Malley M.A."/>
            <person name="Stajich J.E."/>
            <person name="Spatafora J.W."/>
            <person name="Visel A."/>
            <person name="Grigoriev I.V."/>
        </authorList>
    </citation>
    <scope>NUCLEOTIDE SEQUENCE [LARGE SCALE GENOMIC DNA]</scope>
    <source>
        <strain evidence="8 9">NRRL 3116</strain>
    </source>
</reference>
<dbReference type="InterPro" id="IPR035647">
    <property type="entry name" value="EFG_III/V"/>
</dbReference>
<dbReference type="PANTHER" id="PTHR42908">
    <property type="entry name" value="TRANSLATION ELONGATION FACTOR-RELATED"/>
    <property type="match status" value="1"/>
</dbReference>
<evidence type="ECO:0000256" key="3">
    <source>
        <dbReference type="ARBA" id="ARBA00022801"/>
    </source>
</evidence>
<dbReference type="InterPro" id="IPR014721">
    <property type="entry name" value="Ribsml_uS5_D2-typ_fold_subgr"/>
</dbReference>
<dbReference type="InParanoid" id="A0A1Y2GDB6"/>
<dbReference type="GO" id="GO:0043022">
    <property type="term" value="F:ribosome binding"/>
    <property type="evidence" value="ECO:0007669"/>
    <property type="project" value="TreeGrafter"/>
</dbReference>
<accession>A0A1Y2GDB6</accession>
<keyword evidence="4" id="KW-0342">GTP-binding</keyword>
<dbReference type="STRING" id="64571.A0A1Y2GDB6"/>
<dbReference type="InterPro" id="IPR056752">
    <property type="entry name" value="EFL1"/>
</dbReference>
<dbReference type="Gene3D" id="3.30.70.870">
    <property type="entry name" value="Elongation Factor G (Translational Gtpase), domain 3"/>
    <property type="match status" value="1"/>
</dbReference>
<dbReference type="Gene3D" id="3.30.230.10">
    <property type="match status" value="1"/>
</dbReference>
<dbReference type="Gene3D" id="3.90.1430.10">
    <property type="entry name" value="Yeast translation eEF2 (G' domain)"/>
    <property type="match status" value="1"/>
</dbReference>
<dbReference type="RefSeq" id="XP_021878085.1">
    <property type="nucleotide sequence ID" value="XM_022030470.1"/>
</dbReference>
<dbReference type="GO" id="GO:0005525">
    <property type="term" value="F:GTP binding"/>
    <property type="evidence" value="ECO:0007669"/>
    <property type="project" value="UniProtKB-KW"/>
</dbReference>
<keyword evidence="9" id="KW-1185">Reference proteome</keyword>
<feature type="compositionally biased region" description="Low complexity" evidence="6">
    <location>
        <begin position="871"/>
        <end position="887"/>
    </location>
</feature>
<dbReference type="InterPro" id="IPR041095">
    <property type="entry name" value="EFG_II"/>
</dbReference>
<feature type="region of interest" description="Disordered" evidence="6">
    <location>
        <begin position="871"/>
        <end position="893"/>
    </location>
</feature>
<dbReference type="Pfam" id="PF00009">
    <property type="entry name" value="GTP_EFTU"/>
    <property type="match status" value="1"/>
</dbReference>
<dbReference type="SUPFAM" id="SSF52540">
    <property type="entry name" value="P-loop containing nucleoside triphosphate hydrolases"/>
    <property type="match status" value="1"/>
</dbReference>
<keyword evidence="2" id="KW-0547">Nucleotide-binding</keyword>
<dbReference type="SUPFAM" id="SSF50447">
    <property type="entry name" value="Translation proteins"/>
    <property type="match status" value="1"/>
</dbReference>
<dbReference type="Pfam" id="PF00679">
    <property type="entry name" value="EFG_C"/>
    <property type="match status" value="1"/>
</dbReference>
<dbReference type="InterPro" id="IPR000640">
    <property type="entry name" value="EFG_V-like"/>
</dbReference>
<dbReference type="InterPro" id="IPR005225">
    <property type="entry name" value="Small_GTP-bd"/>
</dbReference>
<dbReference type="FunFam" id="3.90.1430.10:FF:000002">
    <property type="entry name" value="Elongation factor like GTPase 1"/>
    <property type="match status" value="1"/>
</dbReference>
<dbReference type="SUPFAM" id="SSF54211">
    <property type="entry name" value="Ribosomal protein S5 domain 2-like"/>
    <property type="match status" value="1"/>
</dbReference>
<feature type="domain" description="Tr-type G" evidence="7">
    <location>
        <begin position="17"/>
        <end position="310"/>
    </location>
</feature>
<dbReference type="OrthoDB" id="364892at2759"/>
<name>A0A1Y2GDB6_9FUNG</name>
<dbReference type="GO" id="GO:1990904">
    <property type="term" value="C:ribonucleoprotein complex"/>
    <property type="evidence" value="ECO:0007669"/>
    <property type="project" value="TreeGrafter"/>
</dbReference>
<dbReference type="SMART" id="SM00838">
    <property type="entry name" value="EFG_C"/>
    <property type="match status" value="1"/>
</dbReference>
<dbReference type="GO" id="GO:0003924">
    <property type="term" value="F:GTPase activity"/>
    <property type="evidence" value="ECO:0007669"/>
    <property type="project" value="InterPro"/>
</dbReference>
<evidence type="ECO:0000313" key="8">
    <source>
        <dbReference type="EMBL" id="ORZ07719.1"/>
    </source>
</evidence>
<feature type="region of interest" description="Disordered" evidence="6">
    <location>
        <begin position="795"/>
        <end position="822"/>
    </location>
</feature>
<dbReference type="NCBIfam" id="TIGR00231">
    <property type="entry name" value="small_GTP"/>
    <property type="match status" value="1"/>
</dbReference>
<dbReference type="CDD" id="cd01681">
    <property type="entry name" value="aeEF2_snRNP_like_IV"/>
    <property type="match status" value="1"/>
</dbReference>
<dbReference type="SUPFAM" id="SSF54980">
    <property type="entry name" value="EF-G C-terminal domain-like"/>
    <property type="match status" value="2"/>
</dbReference>
<evidence type="ECO:0000256" key="6">
    <source>
        <dbReference type="SAM" id="MobiDB-lite"/>
    </source>
</evidence>
<dbReference type="FunCoup" id="A0A1Y2GDB6">
    <property type="interactions" value="493"/>
</dbReference>
<dbReference type="CDD" id="cd01885">
    <property type="entry name" value="EF2"/>
    <property type="match status" value="1"/>
</dbReference>
<evidence type="ECO:0000313" key="9">
    <source>
        <dbReference type="Proteomes" id="UP000193648"/>
    </source>
</evidence>
<feature type="region of interest" description="Disordered" evidence="6">
    <location>
        <begin position="90"/>
        <end position="122"/>
    </location>
</feature>
<dbReference type="GO" id="GO:0042256">
    <property type="term" value="P:cytosolic ribosome assembly"/>
    <property type="evidence" value="ECO:0007669"/>
    <property type="project" value="TreeGrafter"/>
</dbReference>
<dbReference type="AlphaFoldDB" id="A0A1Y2GDB6"/>
<comment type="caution">
    <text evidence="8">The sequence shown here is derived from an EMBL/GenBank/DDBJ whole genome shotgun (WGS) entry which is preliminary data.</text>
</comment>
<dbReference type="Pfam" id="PF14492">
    <property type="entry name" value="EFG_III"/>
    <property type="match status" value="1"/>
</dbReference>
<proteinExistence type="predicted"/>
<sequence length="1115" mass="123667">MPSIPESDLIRLQANQDHVRNICILAHVDHGKTTLSDSLLASNGIISSKLAGKIRYLDSREDEQERGITMESSAISLYFKIMRRVASATSTSTSTVTDQSNTPTSPEPSVQSESAQSPATEAKKNVSEEYLINLIDSPGHVDFSGEVSTASRLCDGALVLVDAVEGVCTQTHTVLRQAWKESVRPVLVINKIDRLITELQFTPLEAYIHLNKILEQVNAVMGTFFSENVLEEDYRKKAEKKKQQGNDESTSSGLEDTFSDWHVETQDDSHIYFHPSQGNVIFASAIDGWAFRVDQFAAIYAQKLGMKEAVLRKCLWGDFYLDPKTKRVIGYKGLKGRALKPLAVQMVLENVWKVYEVVVISPDKDMTEKVVKSLNLKVLPRDLKSRDTRAVLITIFSQWLPLSTCVLLAVVEQLPSPPVAQKIRMPKLLHPFEAQPPEPVEEWERGMVNCDASSGVVAYVSKMVSVPLEVLPKNKRKALTAEEMRQRGRVQREQLIASAKAAEVGEAGVHVNVADIIANRAQAEAEEKAAADELEGKETLIGFARIYSGTVRVGQKLKVLGPKYDPAQPTLHCSEVTVDNLFMIMGRDLIGLEEVPAGNVFGIGGLEGHVLKYGTLWSAEWEGGQNLVRKGLEAAPIVRVALEPENPSQMAELIKGLQLLNQADPSVQVLTQETGEHVILTSGEVHLQRCMADLRERFARIEISMSEPIVPFRETAVDAPAQLVTSNAMSANEAYQAREQGEKLIAKSETGSRGTIVALTPNRHVRLAVRAIPIPAELRQYLVEHGDQIQRYIESSLNSSGNRGPGSPLTVRLTPEEEAQEREKLMTELKPLFAKAGEEWRGKEKDILAFGPRRVGPNLLINNLGIDFTRNKASNNSSSSSDSNNGQNEEEENTISIQDMAESVQTGFQIATNAGPLCSEPMLGMAFFLREIEIMEDTQESTGNEGRSRMAVTSGQVITTMRDACRLGFLEWSPRLMLAMYSCDIQATADVLGKVYAVIARRKGKILHEEMKEGTPFFTIQALLPVVESFGFADDIRKRTSGAASPQLIFSHFEVLDMDPFWVPNTIEELEDLGEKADRENVAKKYMDAVRKRKGLFVEQKIVEHAEKQRTLRKN</sequence>
<protein>
    <recommendedName>
        <fullName evidence="5">Elongation factor-like 1</fullName>
    </recommendedName>
</protein>
<gene>
    <name evidence="8" type="ORF">BCR41DRAFT_424686</name>
</gene>
<dbReference type="PRINTS" id="PR00315">
    <property type="entry name" value="ELONGATNFCT"/>
</dbReference>
<organism evidence="8 9">
    <name type="scientific">Lobosporangium transversale</name>
    <dbReference type="NCBI Taxonomy" id="64571"/>
    <lineage>
        <taxon>Eukaryota</taxon>
        <taxon>Fungi</taxon>
        <taxon>Fungi incertae sedis</taxon>
        <taxon>Mucoromycota</taxon>
        <taxon>Mortierellomycotina</taxon>
        <taxon>Mortierellomycetes</taxon>
        <taxon>Mortierellales</taxon>
        <taxon>Mortierellaceae</taxon>
        <taxon>Lobosporangium</taxon>
    </lineage>
</organism>
<dbReference type="InterPro" id="IPR000795">
    <property type="entry name" value="T_Tr_GTP-bd_dom"/>
</dbReference>
<dbReference type="InterPro" id="IPR027417">
    <property type="entry name" value="P-loop_NTPase"/>
</dbReference>
<dbReference type="Proteomes" id="UP000193648">
    <property type="component" value="Unassembled WGS sequence"/>
</dbReference>
<dbReference type="PANTHER" id="PTHR42908:SF3">
    <property type="entry name" value="ELONGATION FACTOR-LIKE GTPASE 1"/>
    <property type="match status" value="1"/>
</dbReference>
<evidence type="ECO:0000256" key="1">
    <source>
        <dbReference type="ARBA" id="ARBA00022517"/>
    </source>
</evidence>
<dbReference type="InterPro" id="IPR020568">
    <property type="entry name" value="Ribosomal_Su5_D2-typ_SF"/>
</dbReference>
<dbReference type="GeneID" id="33572312"/>
<dbReference type="InterPro" id="IPR009000">
    <property type="entry name" value="Transl_B-barrel_sf"/>
</dbReference>
<dbReference type="Gene3D" id="3.40.50.300">
    <property type="entry name" value="P-loop containing nucleotide triphosphate hydrolases"/>
    <property type="match status" value="1"/>
</dbReference>
<evidence type="ECO:0000259" key="7">
    <source>
        <dbReference type="PROSITE" id="PS51722"/>
    </source>
</evidence>
<dbReference type="FunFam" id="3.30.70.870:FF:000002">
    <property type="entry name" value="Translation elongation factor 2"/>
    <property type="match status" value="1"/>
</dbReference>
<dbReference type="GO" id="GO:0005829">
    <property type="term" value="C:cytosol"/>
    <property type="evidence" value="ECO:0007669"/>
    <property type="project" value="TreeGrafter"/>
</dbReference>
<dbReference type="Gene3D" id="3.30.70.240">
    <property type="match status" value="1"/>
</dbReference>
<dbReference type="Pfam" id="PF25118">
    <property type="entry name" value="EFL1"/>
    <property type="match status" value="1"/>
</dbReference>
<dbReference type="FunFam" id="3.30.70.240:FF:000006">
    <property type="entry name" value="Elongation factor like GTPase 1"/>
    <property type="match status" value="1"/>
</dbReference>
<evidence type="ECO:0000256" key="2">
    <source>
        <dbReference type="ARBA" id="ARBA00022741"/>
    </source>
</evidence>
<evidence type="ECO:0000256" key="5">
    <source>
        <dbReference type="ARBA" id="ARBA00081809"/>
    </source>
</evidence>
<dbReference type="CDD" id="cd16268">
    <property type="entry name" value="EF2_II"/>
    <property type="match status" value="1"/>
</dbReference>